<feature type="non-terminal residue" evidence="6">
    <location>
        <position position="137"/>
    </location>
</feature>
<protein>
    <recommendedName>
        <fullName evidence="5">CBS domain-containing protein</fullName>
    </recommendedName>
</protein>
<evidence type="ECO:0000256" key="3">
    <source>
        <dbReference type="ARBA" id="ARBA00023002"/>
    </source>
</evidence>
<dbReference type="Gene3D" id="3.20.20.70">
    <property type="entry name" value="Aldolase class I"/>
    <property type="match status" value="1"/>
</dbReference>
<dbReference type="InterPro" id="IPR013785">
    <property type="entry name" value="Aldolase_TIM"/>
</dbReference>
<dbReference type="SUPFAM" id="SSF51412">
    <property type="entry name" value="Inosine monophosphate dehydrogenase (IMPDH)"/>
    <property type="match status" value="1"/>
</dbReference>
<dbReference type="PROSITE" id="PS51371">
    <property type="entry name" value="CBS"/>
    <property type="match status" value="1"/>
</dbReference>
<organism evidence="6">
    <name type="scientific">marine metagenome</name>
    <dbReference type="NCBI Taxonomy" id="408172"/>
    <lineage>
        <taxon>unclassified sequences</taxon>
        <taxon>metagenomes</taxon>
        <taxon>ecological metagenomes</taxon>
    </lineage>
</organism>
<dbReference type="CDD" id="cd04601">
    <property type="entry name" value="CBS_pair_IMPDH"/>
    <property type="match status" value="1"/>
</dbReference>
<dbReference type="AlphaFoldDB" id="A0A382ZTS4"/>
<evidence type="ECO:0000256" key="2">
    <source>
        <dbReference type="ARBA" id="ARBA00022723"/>
    </source>
</evidence>
<name>A0A382ZTS4_9ZZZZ</name>
<keyword evidence="2" id="KW-0479">Metal-binding</keyword>
<dbReference type="GO" id="GO:0046872">
    <property type="term" value="F:metal ion binding"/>
    <property type="evidence" value="ECO:0007669"/>
    <property type="project" value="UniProtKB-KW"/>
</dbReference>
<evidence type="ECO:0000259" key="5">
    <source>
        <dbReference type="PROSITE" id="PS51371"/>
    </source>
</evidence>
<evidence type="ECO:0000256" key="1">
    <source>
        <dbReference type="ARBA" id="ARBA00005502"/>
    </source>
</evidence>
<dbReference type="EMBL" id="UINC01186447">
    <property type="protein sequence ID" value="SVD98669.1"/>
    <property type="molecule type" value="Genomic_DNA"/>
</dbReference>
<proteinExistence type="inferred from homology"/>
<dbReference type="InterPro" id="IPR005990">
    <property type="entry name" value="IMP_DH"/>
</dbReference>
<keyword evidence="3" id="KW-0560">Oxidoreductase</keyword>
<accession>A0A382ZTS4</accession>
<dbReference type="InterPro" id="IPR046342">
    <property type="entry name" value="CBS_dom_sf"/>
</dbReference>
<dbReference type="GO" id="GO:0006183">
    <property type="term" value="P:GTP biosynthetic process"/>
    <property type="evidence" value="ECO:0007669"/>
    <property type="project" value="TreeGrafter"/>
</dbReference>
<dbReference type="InterPro" id="IPR001093">
    <property type="entry name" value="IMP_DH_GMPRt"/>
</dbReference>
<dbReference type="GO" id="GO:0003938">
    <property type="term" value="F:IMP dehydrogenase activity"/>
    <property type="evidence" value="ECO:0007669"/>
    <property type="project" value="InterPro"/>
</dbReference>
<reference evidence="6" key="1">
    <citation type="submission" date="2018-05" db="EMBL/GenBank/DDBJ databases">
        <authorList>
            <person name="Lanie J.A."/>
            <person name="Ng W.-L."/>
            <person name="Kazmierczak K.M."/>
            <person name="Andrzejewski T.M."/>
            <person name="Davidsen T.M."/>
            <person name="Wayne K.J."/>
            <person name="Tettelin H."/>
            <person name="Glass J.I."/>
            <person name="Rusch D."/>
            <person name="Podicherti R."/>
            <person name="Tsui H.-C.T."/>
            <person name="Winkler M.E."/>
        </authorList>
    </citation>
    <scope>NUCLEOTIDE SEQUENCE</scope>
</reference>
<dbReference type="PANTHER" id="PTHR11911">
    <property type="entry name" value="INOSINE-5-MONOPHOSPHATE DEHYDROGENASE RELATED"/>
    <property type="match status" value="1"/>
</dbReference>
<evidence type="ECO:0000313" key="6">
    <source>
        <dbReference type="EMBL" id="SVD98669.1"/>
    </source>
</evidence>
<dbReference type="InterPro" id="IPR000644">
    <property type="entry name" value="CBS_dom"/>
</dbReference>
<dbReference type="SMART" id="SM00116">
    <property type="entry name" value="CBS"/>
    <property type="match status" value="1"/>
</dbReference>
<dbReference type="FunFam" id="3.20.20.70:FF:000424">
    <property type="entry name" value="Inosine-5'-monophosphate dehydrogenase 2"/>
    <property type="match status" value="1"/>
</dbReference>
<comment type="similarity">
    <text evidence="1">Belongs to the IMPDH/GMPR family.</text>
</comment>
<dbReference type="SMART" id="SM01240">
    <property type="entry name" value="IMPDH"/>
    <property type="match status" value="1"/>
</dbReference>
<gene>
    <name evidence="6" type="ORF">METZ01_LOCUS451523</name>
</gene>
<dbReference type="Pfam" id="PF00478">
    <property type="entry name" value="IMPDH"/>
    <property type="match status" value="1"/>
</dbReference>
<keyword evidence="4" id="KW-0129">CBS domain</keyword>
<dbReference type="PANTHER" id="PTHR11911:SF111">
    <property type="entry name" value="INOSINE-5'-MONOPHOSPHATE DEHYDROGENASE"/>
    <property type="match status" value="1"/>
</dbReference>
<sequence>MKKGLTFDDVLMVPMHSEILPRNVELSTILTSDISLNIPILSAAMDTVTEEEMAKAIAREGGLGIIHKNLSIPEQVAMIEKVKRSESGMIMDPVTLTAEQTIGDAKKLMRKYSISGLPVVKGKKLIGILTNRDIRFE</sequence>
<feature type="domain" description="CBS" evidence="5">
    <location>
        <begin position="89"/>
        <end position="137"/>
    </location>
</feature>
<evidence type="ECO:0000256" key="4">
    <source>
        <dbReference type="ARBA" id="ARBA00023122"/>
    </source>
</evidence>
<dbReference type="SUPFAM" id="SSF54631">
    <property type="entry name" value="CBS-domain pair"/>
    <property type="match status" value="1"/>
</dbReference>